<sequence>MLTIGKFNLEIQKAKEEVIQRRKENWIDEWLRKNPRIRVAPEPPLEEVTPKAWFIAEWDTGFVVADYEELKKCPKRQREKILSLGGI</sequence>
<gene>
    <name evidence="1" type="ORF">NE398_05630</name>
</gene>
<comment type="caution">
    <text evidence="1">The sequence shown here is derived from an EMBL/GenBank/DDBJ whole genome shotgun (WGS) entry which is preliminary data.</text>
</comment>
<dbReference type="AlphaFoldDB" id="A0A9X3XMD9"/>
<accession>A0A9X3XMD9</accession>
<evidence type="ECO:0000313" key="1">
    <source>
        <dbReference type="EMBL" id="MDC4239642.1"/>
    </source>
</evidence>
<dbReference type="RefSeq" id="WP_272470118.1">
    <property type="nucleotide sequence ID" value="NZ_JAMRYU010000004.1"/>
</dbReference>
<keyword evidence="2" id="KW-1185">Reference proteome</keyword>
<name>A0A9X3XMD9_9CLOT</name>
<evidence type="ECO:0000313" key="2">
    <source>
        <dbReference type="Proteomes" id="UP001141183"/>
    </source>
</evidence>
<reference evidence="1" key="1">
    <citation type="submission" date="2022-05" db="EMBL/GenBank/DDBJ databases">
        <title>Draft genome sequence of Clostridium tertium strain CP3 isolated from Peru.</title>
        <authorList>
            <person name="Hurtado R."/>
            <person name="Lima L."/>
            <person name="Sousa T."/>
            <person name="Jaiswal A.K."/>
            <person name="Tiwari S."/>
            <person name="Maturrano L."/>
            <person name="Brenig B."/>
            <person name="Azevedo V."/>
        </authorList>
    </citation>
    <scope>NUCLEOTIDE SEQUENCE</scope>
    <source>
        <strain evidence="1">CP3</strain>
    </source>
</reference>
<protein>
    <submittedName>
        <fullName evidence="1">Uncharacterized protein</fullName>
    </submittedName>
</protein>
<dbReference type="EMBL" id="JAMRYU010000004">
    <property type="protein sequence ID" value="MDC4239642.1"/>
    <property type="molecule type" value="Genomic_DNA"/>
</dbReference>
<dbReference type="Proteomes" id="UP001141183">
    <property type="component" value="Unassembled WGS sequence"/>
</dbReference>
<organism evidence="1 2">
    <name type="scientific">Clostridium tertium</name>
    <dbReference type="NCBI Taxonomy" id="1559"/>
    <lineage>
        <taxon>Bacteria</taxon>
        <taxon>Bacillati</taxon>
        <taxon>Bacillota</taxon>
        <taxon>Clostridia</taxon>
        <taxon>Eubacteriales</taxon>
        <taxon>Clostridiaceae</taxon>
        <taxon>Clostridium</taxon>
    </lineage>
</organism>
<proteinExistence type="predicted"/>